<dbReference type="PANTHER" id="PTHR31672:SF13">
    <property type="entry name" value="F-BOX PROTEIN CPR30-LIKE"/>
    <property type="match status" value="1"/>
</dbReference>
<evidence type="ECO:0000259" key="1">
    <source>
        <dbReference type="PROSITE" id="PS50181"/>
    </source>
</evidence>
<sequence length="395" mass="45481">MANESSRLTTTQSQNQTRKKQMFITLDEESLKLPELSLELIFAILLLLPVKSLIRFKSVCKSWLAMISDPQFAKKHLSLLTKDDTIDPWRIMIRFPYHDLKSCSLHSIFHEPYGYAVDLDFSLKRLRRDVVIVGSCDGLVCISFSEGQIDILYIWNPSTRESHILPSFGKGLNRGISYGFGYDSSNDDYKVVRVAFVNGPHEVKVYSLRTDSWRRIQDFPNDLIEYNCMESGQLVNGSLNWASANPSNHSWVITGFDLGEETYREIPQPDYGKKVFGLSVRALRGCLCAVCDFAFTIAEFWVMKEYGVKESWTKLVTIPYWRMQKPVCCSGPLWYLKDGRILVDFTGEFVLYDLAEHTFNHRPIYGIHDFHQAEIYLESLVSPNAFMKVPIDLNE</sequence>
<dbReference type="OrthoDB" id="591557at2759"/>
<dbReference type="SMART" id="SM00256">
    <property type="entry name" value="FBOX"/>
    <property type="match status" value="1"/>
</dbReference>
<evidence type="ECO:0000313" key="3">
    <source>
        <dbReference type="Proteomes" id="UP000241394"/>
    </source>
</evidence>
<dbReference type="PROSITE" id="PS50181">
    <property type="entry name" value="FBOX"/>
    <property type="match status" value="1"/>
</dbReference>
<dbReference type="InterPro" id="IPR011043">
    <property type="entry name" value="Gal_Oxase/kelch_b-propeller"/>
</dbReference>
<gene>
    <name evidence="2" type="ORF">CEY00_Acc01857</name>
</gene>
<dbReference type="InParanoid" id="A0A2R6RXQ2"/>
<protein>
    <submittedName>
        <fullName evidence="2">F-box/kelch-repeat protein</fullName>
    </submittedName>
</protein>
<reference evidence="2 3" key="1">
    <citation type="submission" date="2017-07" db="EMBL/GenBank/DDBJ databases">
        <title>An improved, manually edited Actinidia chinensis var. chinensis (kiwifruit) genome highlights the challenges associated with draft genomes and gene prediction in plants.</title>
        <authorList>
            <person name="Pilkington S."/>
            <person name="Crowhurst R."/>
            <person name="Hilario E."/>
            <person name="Nardozza S."/>
            <person name="Fraser L."/>
            <person name="Peng Y."/>
            <person name="Gunaseelan K."/>
            <person name="Simpson R."/>
            <person name="Tahir J."/>
            <person name="Deroles S."/>
            <person name="Templeton K."/>
            <person name="Luo Z."/>
            <person name="Davy M."/>
            <person name="Cheng C."/>
            <person name="Mcneilage M."/>
            <person name="Scaglione D."/>
            <person name="Liu Y."/>
            <person name="Zhang Q."/>
            <person name="Datson P."/>
            <person name="De Silva N."/>
            <person name="Gardiner S."/>
            <person name="Bassett H."/>
            <person name="Chagne D."/>
            <person name="Mccallum J."/>
            <person name="Dzierzon H."/>
            <person name="Deng C."/>
            <person name="Wang Y.-Y."/>
            <person name="Barron N."/>
            <person name="Manako K."/>
            <person name="Bowen J."/>
            <person name="Foster T."/>
            <person name="Erridge Z."/>
            <person name="Tiffin H."/>
            <person name="Waite C."/>
            <person name="Davies K."/>
            <person name="Grierson E."/>
            <person name="Laing W."/>
            <person name="Kirk R."/>
            <person name="Chen X."/>
            <person name="Wood M."/>
            <person name="Montefiori M."/>
            <person name="Brummell D."/>
            <person name="Schwinn K."/>
            <person name="Catanach A."/>
            <person name="Fullerton C."/>
            <person name="Li D."/>
            <person name="Meiyalaghan S."/>
            <person name="Nieuwenhuizen N."/>
            <person name="Read N."/>
            <person name="Prakash R."/>
            <person name="Hunter D."/>
            <person name="Zhang H."/>
            <person name="Mckenzie M."/>
            <person name="Knabel M."/>
            <person name="Harris A."/>
            <person name="Allan A."/>
            <person name="Chen A."/>
            <person name="Janssen B."/>
            <person name="Plunkett B."/>
            <person name="Dwamena C."/>
            <person name="Voogd C."/>
            <person name="Leif D."/>
            <person name="Lafferty D."/>
            <person name="Souleyre E."/>
            <person name="Varkonyi-Gasic E."/>
            <person name="Gambi F."/>
            <person name="Hanley J."/>
            <person name="Yao J.-L."/>
            <person name="Cheung J."/>
            <person name="David K."/>
            <person name="Warren B."/>
            <person name="Marsh K."/>
            <person name="Snowden K."/>
            <person name="Lin-Wang K."/>
            <person name="Brian L."/>
            <person name="Martinez-Sanchez M."/>
            <person name="Wang M."/>
            <person name="Ileperuma N."/>
            <person name="Macnee N."/>
            <person name="Campin R."/>
            <person name="Mcatee P."/>
            <person name="Drummond R."/>
            <person name="Espley R."/>
            <person name="Ireland H."/>
            <person name="Wu R."/>
            <person name="Atkinson R."/>
            <person name="Karunairetnam S."/>
            <person name="Bulley S."/>
            <person name="Chunkath S."/>
            <person name="Hanley Z."/>
            <person name="Storey R."/>
            <person name="Thrimawithana A."/>
            <person name="Thomson S."/>
            <person name="David C."/>
            <person name="Testolin R."/>
        </authorList>
    </citation>
    <scope>NUCLEOTIDE SEQUENCE [LARGE SCALE GENOMIC DNA]</scope>
    <source>
        <strain evidence="3">cv. Red5</strain>
        <tissue evidence="2">Young leaf</tissue>
    </source>
</reference>
<dbReference type="InterPro" id="IPR001810">
    <property type="entry name" value="F-box_dom"/>
</dbReference>
<dbReference type="Pfam" id="PF00646">
    <property type="entry name" value="F-box"/>
    <property type="match status" value="1"/>
</dbReference>
<dbReference type="CDD" id="cd22157">
    <property type="entry name" value="F-box_AtFBW1-like"/>
    <property type="match status" value="1"/>
</dbReference>
<dbReference type="Proteomes" id="UP000241394">
    <property type="component" value="Chromosome LG2"/>
</dbReference>
<dbReference type="InterPro" id="IPR036047">
    <property type="entry name" value="F-box-like_dom_sf"/>
</dbReference>
<proteinExistence type="predicted"/>
<name>A0A2R6RXQ2_ACTCC</name>
<dbReference type="OMA" id="WRIMIRF"/>
<dbReference type="STRING" id="1590841.A0A2R6RXQ2"/>
<comment type="caution">
    <text evidence="2">The sequence shown here is derived from an EMBL/GenBank/DDBJ whole genome shotgun (WGS) entry which is preliminary data.</text>
</comment>
<dbReference type="AlphaFoldDB" id="A0A2R6RXQ2"/>
<dbReference type="EMBL" id="NKQK01000002">
    <property type="protein sequence ID" value="PSS34749.1"/>
    <property type="molecule type" value="Genomic_DNA"/>
</dbReference>
<reference evidence="3" key="2">
    <citation type="journal article" date="2018" name="BMC Genomics">
        <title>A manually annotated Actinidia chinensis var. chinensis (kiwifruit) genome highlights the challenges associated with draft genomes and gene prediction in plants.</title>
        <authorList>
            <person name="Pilkington S.M."/>
            <person name="Crowhurst R."/>
            <person name="Hilario E."/>
            <person name="Nardozza S."/>
            <person name="Fraser L."/>
            <person name="Peng Y."/>
            <person name="Gunaseelan K."/>
            <person name="Simpson R."/>
            <person name="Tahir J."/>
            <person name="Deroles S.C."/>
            <person name="Templeton K."/>
            <person name="Luo Z."/>
            <person name="Davy M."/>
            <person name="Cheng C."/>
            <person name="McNeilage M."/>
            <person name="Scaglione D."/>
            <person name="Liu Y."/>
            <person name="Zhang Q."/>
            <person name="Datson P."/>
            <person name="De Silva N."/>
            <person name="Gardiner S.E."/>
            <person name="Bassett H."/>
            <person name="Chagne D."/>
            <person name="McCallum J."/>
            <person name="Dzierzon H."/>
            <person name="Deng C."/>
            <person name="Wang Y.Y."/>
            <person name="Barron L."/>
            <person name="Manako K."/>
            <person name="Bowen J."/>
            <person name="Foster T.M."/>
            <person name="Erridge Z.A."/>
            <person name="Tiffin H."/>
            <person name="Waite C.N."/>
            <person name="Davies K.M."/>
            <person name="Grierson E.P."/>
            <person name="Laing W.A."/>
            <person name="Kirk R."/>
            <person name="Chen X."/>
            <person name="Wood M."/>
            <person name="Montefiori M."/>
            <person name="Brummell D.A."/>
            <person name="Schwinn K.E."/>
            <person name="Catanach A."/>
            <person name="Fullerton C."/>
            <person name="Li D."/>
            <person name="Meiyalaghan S."/>
            <person name="Nieuwenhuizen N."/>
            <person name="Read N."/>
            <person name="Prakash R."/>
            <person name="Hunter D."/>
            <person name="Zhang H."/>
            <person name="McKenzie M."/>
            <person name="Knabel M."/>
            <person name="Harris A."/>
            <person name="Allan A.C."/>
            <person name="Gleave A."/>
            <person name="Chen A."/>
            <person name="Janssen B.J."/>
            <person name="Plunkett B."/>
            <person name="Ampomah-Dwamena C."/>
            <person name="Voogd C."/>
            <person name="Leif D."/>
            <person name="Lafferty D."/>
            <person name="Souleyre E.J.F."/>
            <person name="Varkonyi-Gasic E."/>
            <person name="Gambi F."/>
            <person name="Hanley J."/>
            <person name="Yao J.L."/>
            <person name="Cheung J."/>
            <person name="David K.M."/>
            <person name="Warren B."/>
            <person name="Marsh K."/>
            <person name="Snowden K.C."/>
            <person name="Lin-Wang K."/>
            <person name="Brian L."/>
            <person name="Martinez-Sanchez M."/>
            <person name="Wang M."/>
            <person name="Ileperuma N."/>
            <person name="Macnee N."/>
            <person name="Campin R."/>
            <person name="McAtee P."/>
            <person name="Drummond R.S.M."/>
            <person name="Espley R.V."/>
            <person name="Ireland H.S."/>
            <person name="Wu R."/>
            <person name="Atkinson R.G."/>
            <person name="Karunairetnam S."/>
            <person name="Bulley S."/>
            <person name="Chunkath S."/>
            <person name="Hanley Z."/>
            <person name="Storey R."/>
            <person name="Thrimawithana A.H."/>
            <person name="Thomson S."/>
            <person name="David C."/>
            <person name="Testolin R."/>
            <person name="Huang H."/>
            <person name="Hellens R.P."/>
            <person name="Schaffer R.J."/>
        </authorList>
    </citation>
    <scope>NUCLEOTIDE SEQUENCE [LARGE SCALE GENOMIC DNA]</scope>
    <source>
        <strain evidence="3">cv. Red5</strain>
    </source>
</reference>
<dbReference type="InterPro" id="IPR050796">
    <property type="entry name" value="SCF_F-box_component"/>
</dbReference>
<dbReference type="InterPro" id="IPR017451">
    <property type="entry name" value="F-box-assoc_interact_dom"/>
</dbReference>
<dbReference type="Gene3D" id="1.20.1280.50">
    <property type="match status" value="1"/>
</dbReference>
<dbReference type="Pfam" id="PF08268">
    <property type="entry name" value="FBA_3"/>
    <property type="match status" value="1"/>
</dbReference>
<feature type="domain" description="F-box" evidence="1">
    <location>
        <begin position="30"/>
        <end position="76"/>
    </location>
</feature>
<dbReference type="NCBIfam" id="TIGR01640">
    <property type="entry name" value="F_box_assoc_1"/>
    <property type="match status" value="1"/>
</dbReference>
<dbReference type="FunCoup" id="A0A2R6RXQ2">
    <property type="interactions" value="8"/>
</dbReference>
<evidence type="ECO:0000313" key="2">
    <source>
        <dbReference type="EMBL" id="PSS34749.1"/>
    </source>
</evidence>
<keyword evidence="3" id="KW-1185">Reference proteome</keyword>
<dbReference type="SUPFAM" id="SSF81383">
    <property type="entry name" value="F-box domain"/>
    <property type="match status" value="1"/>
</dbReference>
<dbReference type="Gramene" id="PSS34749">
    <property type="protein sequence ID" value="PSS34749"/>
    <property type="gene ID" value="CEY00_Acc01857"/>
</dbReference>
<dbReference type="PANTHER" id="PTHR31672">
    <property type="entry name" value="BNACNNG10540D PROTEIN"/>
    <property type="match status" value="1"/>
</dbReference>
<dbReference type="SUPFAM" id="SSF50965">
    <property type="entry name" value="Galactose oxidase, central domain"/>
    <property type="match status" value="1"/>
</dbReference>
<organism evidence="2 3">
    <name type="scientific">Actinidia chinensis var. chinensis</name>
    <name type="common">Chinese soft-hair kiwi</name>
    <dbReference type="NCBI Taxonomy" id="1590841"/>
    <lineage>
        <taxon>Eukaryota</taxon>
        <taxon>Viridiplantae</taxon>
        <taxon>Streptophyta</taxon>
        <taxon>Embryophyta</taxon>
        <taxon>Tracheophyta</taxon>
        <taxon>Spermatophyta</taxon>
        <taxon>Magnoliopsida</taxon>
        <taxon>eudicotyledons</taxon>
        <taxon>Gunneridae</taxon>
        <taxon>Pentapetalae</taxon>
        <taxon>asterids</taxon>
        <taxon>Ericales</taxon>
        <taxon>Actinidiaceae</taxon>
        <taxon>Actinidia</taxon>
    </lineage>
</organism>
<dbReference type="InterPro" id="IPR013187">
    <property type="entry name" value="F-box-assoc_dom_typ3"/>
</dbReference>
<accession>A0A2R6RXQ2</accession>